<name>A0AAW1H6M7_SAPOF</name>
<evidence type="ECO:0000256" key="2">
    <source>
        <dbReference type="SAM" id="SignalP"/>
    </source>
</evidence>
<organism evidence="4 5">
    <name type="scientific">Saponaria officinalis</name>
    <name type="common">Common soapwort</name>
    <name type="synonym">Lychnis saponaria</name>
    <dbReference type="NCBI Taxonomy" id="3572"/>
    <lineage>
        <taxon>Eukaryota</taxon>
        <taxon>Viridiplantae</taxon>
        <taxon>Streptophyta</taxon>
        <taxon>Embryophyta</taxon>
        <taxon>Tracheophyta</taxon>
        <taxon>Spermatophyta</taxon>
        <taxon>Magnoliopsida</taxon>
        <taxon>eudicotyledons</taxon>
        <taxon>Gunneridae</taxon>
        <taxon>Pentapetalae</taxon>
        <taxon>Caryophyllales</taxon>
        <taxon>Caryophyllaceae</taxon>
        <taxon>Caryophylleae</taxon>
        <taxon>Saponaria</taxon>
    </lineage>
</organism>
<gene>
    <name evidence="4" type="ORF">RND81_13G203400</name>
</gene>
<evidence type="ECO:0000313" key="5">
    <source>
        <dbReference type="Proteomes" id="UP001443914"/>
    </source>
</evidence>
<proteinExistence type="predicted"/>
<dbReference type="CDD" id="cd01754">
    <property type="entry name" value="PLAT_plant_stress"/>
    <property type="match status" value="1"/>
</dbReference>
<feature type="chain" id="PRO_5043553416" description="PLAT domain-containing protein" evidence="2">
    <location>
        <begin position="27"/>
        <end position="179"/>
    </location>
</feature>
<sequence>MSTMKCNTSLVNVMILLSFLFVASYADENNCVFTFYVKTGSIIKAGTDSKINLELWNKYGDGVRITDIEKWGGLMGPNYDYFERSNLDVFSGRGPCLSGPICAIKVVSDGSGPHHGWYLDFVEVTTTGPHKGCAQQKFEVYQWLASDTSPYELTAERDYCPYDDLTKGRPSNLRAISSF</sequence>
<comment type="caution">
    <text evidence="4">The sequence shown here is derived from an EMBL/GenBank/DDBJ whole genome shotgun (WGS) entry which is preliminary data.</text>
</comment>
<dbReference type="SUPFAM" id="SSF49723">
    <property type="entry name" value="Lipase/lipooxygenase domain (PLAT/LH2 domain)"/>
    <property type="match status" value="1"/>
</dbReference>
<dbReference type="PANTHER" id="PTHR31718">
    <property type="entry name" value="PLAT DOMAIN-CONTAINING PROTEIN"/>
    <property type="match status" value="1"/>
</dbReference>
<dbReference type="Proteomes" id="UP001443914">
    <property type="component" value="Unassembled WGS sequence"/>
</dbReference>
<keyword evidence="2" id="KW-0732">Signal</keyword>
<keyword evidence="5" id="KW-1185">Reference proteome</keyword>
<feature type="signal peptide" evidence="2">
    <location>
        <begin position="1"/>
        <end position="26"/>
    </location>
</feature>
<dbReference type="InterPro" id="IPR036392">
    <property type="entry name" value="PLAT/LH2_dom_sf"/>
</dbReference>
<reference evidence="4" key="1">
    <citation type="submission" date="2024-03" db="EMBL/GenBank/DDBJ databases">
        <title>WGS assembly of Saponaria officinalis var. Norfolk2.</title>
        <authorList>
            <person name="Jenkins J."/>
            <person name="Shu S."/>
            <person name="Grimwood J."/>
            <person name="Barry K."/>
            <person name="Goodstein D."/>
            <person name="Schmutz J."/>
            <person name="Leebens-Mack J."/>
            <person name="Osbourn A."/>
        </authorList>
    </citation>
    <scope>NUCLEOTIDE SEQUENCE [LARGE SCALE GENOMIC DNA]</scope>
    <source>
        <strain evidence="4">JIC</strain>
    </source>
</reference>
<dbReference type="Gene3D" id="2.60.60.20">
    <property type="entry name" value="PLAT/LH2 domain"/>
    <property type="match status" value="1"/>
</dbReference>
<evidence type="ECO:0000256" key="1">
    <source>
        <dbReference type="PROSITE-ProRule" id="PRU00152"/>
    </source>
</evidence>
<dbReference type="Pfam" id="PF01477">
    <property type="entry name" value="PLAT"/>
    <property type="match status" value="1"/>
</dbReference>
<comment type="caution">
    <text evidence="1">Lacks conserved residue(s) required for the propagation of feature annotation.</text>
</comment>
<accession>A0AAW1H6M7</accession>
<dbReference type="PANTHER" id="PTHR31718:SF0">
    <property type="entry name" value="PLAT DOMAIN-CONTAINING PROTEIN 2"/>
    <property type="match status" value="1"/>
</dbReference>
<dbReference type="AlphaFoldDB" id="A0AAW1H6M7"/>
<evidence type="ECO:0000259" key="3">
    <source>
        <dbReference type="PROSITE" id="PS50095"/>
    </source>
</evidence>
<protein>
    <recommendedName>
        <fullName evidence="3">PLAT domain-containing protein</fullName>
    </recommendedName>
</protein>
<dbReference type="PROSITE" id="PS50095">
    <property type="entry name" value="PLAT"/>
    <property type="match status" value="1"/>
</dbReference>
<dbReference type="InterPro" id="IPR001024">
    <property type="entry name" value="PLAT/LH2_dom"/>
</dbReference>
<evidence type="ECO:0000313" key="4">
    <source>
        <dbReference type="EMBL" id="KAK9670458.1"/>
    </source>
</evidence>
<dbReference type="EMBL" id="JBDFQZ010000013">
    <property type="protein sequence ID" value="KAK9670458.1"/>
    <property type="molecule type" value="Genomic_DNA"/>
</dbReference>
<feature type="domain" description="PLAT" evidence="3">
    <location>
        <begin position="31"/>
        <end position="158"/>
    </location>
</feature>